<evidence type="ECO:0000313" key="3">
    <source>
        <dbReference type="Proteomes" id="UP000286208"/>
    </source>
</evidence>
<dbReference type="GO" id="GO:0006950">
    <property type="term" value="P:response to stress"/>
    <property type="evidence" value="ECO:0007669"/>
    <property type="project" value="TreeGrafter"/>
</dbReference>
<dbReference type="InterPro" id="IPR036390">
    <property type="entry name" value="WH_DNA-bd_sf"/>
</dbReference>
<accession>A0A3S3AQQ0</accession>
<organism evidence="2 3">
    <name type="scientific">Prescottella agglutinans</name>
    <dbReference type="NCBI Taxonomy" id="1644129"/>
    <lineage>
        <taxon>Bacteria</taxon>
        <taxon>Bacillati</taxon>
        <taxon>Actinomycetota</taxon>
        <taxon>Actinomycetes</taxon>
        <taxon>Mycobacteriales</taxon>
        <taxon>Nocardiaceae</taxon>
        <taxon>Prescottella</taxon>
    </lineage>
</organism>
<proteinExistence type="predicted"/>
<dbReference type="PANTHER" id="PTHR33164">
    <property type="entry name" value="TRANSCRIPTIONAL REGULATOR, MARR FAMILY"/>
    <property type="match status" value="1"/>
</dbReference>
<protein>
    <submittedName>
        <fullName evidence="2">MarR family transcriptional regulator</fullName>
    </submittedName>
</protein>
<dbReference type="PANTHER" id="PTHR33164:SF57">
    <property type="entry name" value="MARR-FAMILY TRANSCRIPTIONAL REGULATOR"/>
    <property type="match status" value="1"/>
</dbReference>
<gene>
    <name evidence="2" type="ORF">EGT67_05120</name>
</gene>
<dbReference type="Pfam" id="PF12802">
    <property type="entry name" value="MarR_2"/>
    <property type="match status" value="1"/>
</dbReference>
<dbReference type="RefSeq" id="WP_127914979.1">
    <property type="nucleotide sequence ID" value="NZ_RKLP01000002.1"/>
</dbReference>
<dbReference type="OrthoDB" id="5148120at2"/>
<reference evidence="2 3" key="1">
    <citation type="submission" date="2018-11" db="EMBL/GenBank/DDBJ databases">
        <title>Rhodococcus spongicola sp. nov. and Rhodococcus xishaensis sp. nov. from marine sponges.</title>
        <authorList>
            <person name="Li L."/>
            <person name="Lin H.W."/>
        </authorList>
    </citation>
    <scope>NUCLEOTIDE SEQUENCE [LARGE SCALE GENOMIC DNA]</scope>
    <source>
        <strain evidence="2 3">CCTCC AB2014297</strain>
    </source>
</reference>
<dbReference type="Gene3D" id="1.10.10.10">
    <property type="entry name" value="Winged helix-like DNA-binding domain superfamily/Winged helix DNA-binding domain"/>
    <property type="match status" value="1"/>
</dbReference>
<dbReference type="EMBL" id="RKLP01000002">
    <property type="protein sequence ID" value="RVW10550.1"/>
    <property type="molecule type" value="Genomic_DNA"/>
</dbReference>
<dbReference type="InterPro" id="IPR039422">
    <property type="entry name" value="MarR/SlyA-like"/>
</dbReference>
<evidence type="ECO:0000259" key="1">
    <source>
        <dbReference type="PROSITE" id="PS50995"/>
    </source>
</evidence>
<dbReference type="SMART" id="SM00347">
    <property type="entry name" value="HTH_MARR"/>
    <property type="match status" value="1"/>
</dbReference>
<dbReference type="GO" id="GO:0003700">
    <property type="term" value="F:DNA-binding transcription factor activity"/>
    <property type="evidence" value="ECO:0007669"/>
    <property type="project" value="InterPro"/>
</dbReference>
<dbReference type="AlphaFoldDB" id="A0A3S3AQQ0"/>
<name>A0A3S3AQQ0_9NOCA</name>
<dbReference type="PROSITE" id="PS50995">
    <property type="entry name" value="HTH_MARR_2"/>
    <property type="match status" value="1"/>
</dbReference>
<evidence type="ECO:0000313" key="2">
    <source>
        <dbReference type="EMBL" id="RVW10550.1"/>
    </source>
</evidence>
<dbReference type="Proteomes" id="UP000286208">
    <property type="component" value="Unassembled WGS sequence"/>
</dbReference>
<keyword evidence="3" id="KW-1185">Reference proteome</keyword>
<comment type="caution">
    <text evidence="2">The sequence shown here is derived from an EMBL/GenBank/DDBJ whole genome shotgun (WGS) entry which is preliminary data.</text>
</comment>
<dbReference type="SUPFAM" id="SSF46785">
    <property type="entry name" value="Winged helix' DNA-binding domain"/>
    <property type="match status" value="1"/>
</dbReference>
<dbReference type="InterPro" id="IPR036388">
    <property type="entry name" value="WH-like_DNA-bd_sf"/>
</dbReference>
<dbReference type="InterPro" id="IPR000835">
    <property type="entry name" value="HTH_MarR-typ"/>
</dbReference>
<feature type="domain" description="HTH marR-type" evidence="1">
    <location>
        <begin position="7"/>
        <end position="142"/>
    </location>
</feature>
<sequence>MIATDTAEVLIDHLRDIVRRSREVSAALVRESDGAILPLPMAALLSHVAAGQGWRCNALADRMHITPSTLSRHIAHAEELGYLERVPDPVDRRATLSALTDEGAAVLRRHRARQREWLLESTADWTDEEVQQLVDGLAHLRSSMQDAASAR</sequence>